<accession>A0ABN1IHN3</accession>
<reference evidence="4 5" key="1">
    <citation type="journal article" date="2019" name="Int. J. Syst. Evol. Microbiol.">
        <title>The Global Catalogue of Microorganisms (GCM) 10K type strain sequencing project: providing services to taxonomists for standard genome sequencing and annotation.</title>
        <authorList>
            <consortium name="The Broad Institute Genomics Platform"/>
            <consortium name="The Broad Institute Genome Sequencing Center for Infectious Disease"/>
            <person name="Wu L."/>
            <person name="Ma J."/>
        </authorList>
    </citation>
    <scope>NUCLEOTIDE SEQUENCE [LARGE SCALE GENOMIC DNA]</scope>
    <source>
        <strain evidence="4 5">JCM 15421</strain>
    </source>
</reference>
<keyword evidence="2 4" id="KW-0418">Kinase</keyword>
<evidence type="ECO:0000256" key="2">
    <source>
        <dbReference type="ARBA" id="ARBA00022777"/>
    </source>
</evidence>
<name>A0ABN1IHN3_9GAMM</name>
<proteinExistence type="predicted"/>
<dbReference type="RefSeq" id="WP_343789719.1">
    <property type="nucleotide sequence ID" value="NZ_BAAAEU010000007.1"/>
</dbReference>
<dbReference type="EMBL" id="BAAAEU010000007">
    <property type="protein sequence ID" value="GAA0713867.1"/>
    <property type="molecule type" value="Genomic_DNA"/>
</dbReference>
<dbReference type="PANTHER" id="PTHR42774">
    <property type="entry name" value="PHOSPHOTRANSFERASE SYSTEM TRANSPORT PROTEIN"/>
    <property type="match status" value="1"/>
</dbReference>
<dbReference type="InterPro" id="IPR052562">
    <property type="entry name" value="Ketohexokinase-related"/>
</dbReference>
<dbReference type="GO" id="GO:0016301">
    <property type="term" value="F:kinase activity"/>
    <property type="evidence" value="ECO:0007669"/>
    <property type="project" value="UniProtKB-KW"/>
</dbReference>
<sequence length="301" mass="31157">MHGLSRARALVLGNTTVDHVFRVAGGLAPDAKVQSERYDVYAGGQGANVASTLSLLDLDVMFAGAFGDDVGARVSREAFATTGVDLGLATTVSDCRHHAACILVAGCNRTIVMYRDPRLSMDHFAISAAAVAGCAVVYTDGHEAAASLHLARLAAETGTPLAMDIEVLTQQTMVLATFAGHLIAPLEIVRRLAQREDPAEAVRVLSGKGPVSVVATMGARGSVGVAVGDDAVVHMPAAPCTVVDTTGAGDAFHAGYVSALLRGEPLHERMRFAAAVAAAKCEVAGPRLTSEAFARRGLLSW</sequence>
<dbReference type="Gene3D" id="3.40.1190.20">
    <property type="match status" value="1"/>
</dbReference>
<keyword evidence="5" id="KW-1185">Reference proteome</keyword>
<organism evidence="4 5">
    <name type="scientific">Dokdonella soli</name>
    <dbReference type="NCBI Taxonomy" id="529810"/>
    <lineage>
        <taxon>Bacteria</taxon>
        <taxon>Pseudomonadati</taxon>
        <taxon>Pseudomonadota</taxon>
        <taxon>Gammaproteobacteria</taxon>
        <taxon>Lysobacterales</taxon>
        <taxon>Rhodanobacteraceae</taxon>
        <taxon>Dokdonella</taxon>
    </lineage>
</organism>
<dbReference type="InterPro" id="IPR029056">
    <property type="entry name" value="Ribokinase-like"/>
</dbReference>
<comment type="caution">
    <text evidence="4">The sequence shown here is derived from an EMBL/GenBank/DDBJ whole genome shotgun (WGS) entry which is preliminary data.</text>
</comment>
<evidence type="ECO:0000313" key="5">
    <source>
        <dbReference type="Proteomes" id="UP001501523"/>
    </source>
</evidence>
<dbReference type="Pfam" id="PF00294">
    <property type="entry name" value="PfkB"/>
    <property type="match status" value="1"/>
</dbReference>
<dbReference type="PROSITE" id="PS00584">
    <property type="entry name" value="PFKB_KINASES_2"/>
    <property type="match status" value="1"/>
</dbReference>
<evidence type="ECO:0000313" key="4">
    <source>
        <dbReference type="EMBL" id="GAA0713867.1"/>
    </source>
</evidence>
<gene>
    <name evidence="4" type="ORF">GCM10009105_17710</name>
</gene>
<dbReference type="PANTHER" id="PTHR42774:SF3">
    <property type="entry name" value="KETOHEXOKINASE"/>
    <property type="match status" value="1"/>
</dbReference>
<protein>
    <submittedName>
        <fullName evidence="4">Sugar kinase</fullName>
    </submittedName>
</protein>
<keyword evidence="1" id="KW-0808">Transferase</keyword>
<dbReference type="InterPro" id="IPR011611">
    <property type="entry name" value="PfkB_dom"/>
</dbReference>
<feature type="domain" description="Carbohydrate kinase PfkB" evidence="3">
    <location>
        <begin position="9"/>
        <end position="289"/>
    </location>
</feature>
<dbReference type="Proteomes" id="UP001501523">
    <property type="component" value="Unassembled WGS sequence"/>
</dbReference>
<dbReference type="SUPFAM" id="SSF53613">
    <property type="entry name" value="Ribokinase-like"/>
    <property type="match status" value="1"/>
</dbReference>
<dbReference type="InterPro" id="IPR002173">
    <property type="entry name" value="Carboh/pur_kinase_PfkB_CS"/>
</dbReference>
<evidence type="ECO:0000259" key="3">
    <source>
        <dbReference type="Pfam" id="PF00294"/>
    </source>
</evidence>
<evidence type="ECO:0000256" key="1">
    <source>
        <dbReference type="ARBA" id="ARBA00022679"/>
    </source>
</evidence>